<protein>
    <submittedName>
        <fullName evidence="3">Xaa-Pro aminopeptidase</fullName>
    </submittedName>
</protein>
<reference evidence="3 4" key="1">
    <citation type="submission" date="2017-06" db="EMBL/GenBank/DDBJ databases">
        <authorList>
            <person name="Kim H.J."/>
            <person name="Triplett B.A."/>
        </authorList>
    </citation>
    <scope>NUCLEOTIDE SEQUENCE [LARGE SCALE GENOMIC DNA]</scope>
    <source>
        <strain evidence="3 4">CGMCC 4.2132</strain>
    </source>
</reference>
<keyword evidence="3" id="KW-0645">Protease</keyword>
<keyword evidence="4" id="KW-1185">Reference proteome</keyword>
<dbReference type="PANTHER" id="PTHR46112:SF3">
    <property type="entry name" value="AMINOPEPTIDASE YPDF"/>
    <property type="match status" value="1"/>
</dbReference>
<evidence type="ECO:0000313" key="3">
    <source>
        <dbReference type="EMBL" id="SNR99281.1"/>
    </source>
</evidence>
<dbReference type="GO" id="GO:0004177">
    <property type="term" value="F:aminopeptidase activity"/>
    <property type="evidence" value="ECO:0007669"/>
    <property type="project" value="UniProtKB-KW"/>
</dbReference>
<dbReference type="Gene3D" id="3.90.230.10">
    <property type="entry name" value="Creatinase/methionine aminopeptidase superfamily"/>
    <property type="match status" value="1"/>
</dbReference>
<dbReference type="Proteomes" id="UP000198282">
    <property type="component" value="Unassembled WGS sequence"/>
</dbReference>
<dbReference type="Gene3D" id="3.40.350.10">
    <property type="entry name" value="Creatinase/prolidase N-terminal domain"/>
    <property type="match status" value="1"/>
</dbReference>
<dbReference type="InterPro" id="IPR000994">
    <property type="entry name" value="Pept_M24"/>
</dbReference>
<proteinExistence type="predicted"/>
<dbReference type="InterPro" id="IPR000587">
    <property type="entry name" value="Creatinase_N"/>
</dbReference>
<sequence length="407" mass="43585">MPGSLSRLPFRTFALRSRAGCDVDPPRIRLVAVTIDATTESSDLYPVTRLAAAREATAAAGIDALLLTPSPDLRYVTGYEALPLERLTCLVLPSAGEAFLMVPRLELPAAEHSPASRLGIEFVPWDETDDPYAVVAARLGSVGRVGLADRMWAMQSLRFRDAIPGAEQVLAGSVLRELRMRKSPAETAALREAGAAIDAVHAQVPGFLRAGRTEREVGRDIAEAIIEAGHSTVDFVIVASGPNGASPHHELSDRVIGAGEPVVVDIGGQMPSGYCSDSTRVYCVGEPPADFVKYYDVLQRAQQAACDAVRPGVSCESIDAAAREMIEAESYGQHFIHRTGHGIGLETHEEPYIVAGNTEPMAPGFAFSVEPGIYLPGVHGARIEDILICTEDGGERVNHRPHELIIV</sequence>
<gene>
    <name evidence="3" type="ORF">SAMN05216276_1002163</name>
</gene>
<evidence type="ECO:0000259" key="1">
    <source>
        <dbReference type="Pfam" id="PF00557"/>
    </source>
</evidence>
<accession>A0A239AVB3</accession>
<organism evidence="3 4">
    <name type="scientific">Streptosporangium subroseum</name>
    <dbReference type="NCBI Taxonomy" id="106412"/>
    <lineage>
        <taxon>Bacteria</taxon>
        <taxon>Bacillati</taxon>
        <taxon>Actinomycetota</taxon>
        <taxon>Actinomycetes</taxon>
        <taxon>Streptosporangiales</taxon>
        <taxon>Streptosporangiaceae</taxon>
        <taxon>Streptosporangium</taxon>
    </lineage>
</organism>
<dbReference type="CDD" id="cd01092">
    <property type="entry name" value="APP-like"/>
    <property type="match status" value="1"/>
</dbReference>
<dbReference type="SUPFAM" id="SSF53092">
    <property type="entry name" value="Creatinase/prolidase N-terminal domain"/>
    <property type="match status" value="1"/>
</dbReference>
<keyword evidence="3" id="KW-0378">Hydrolase</keyword>
<dbReference type="InterPro" id="IPR050659">
    <property type="entry name" value="Peptidase_M24B"/>
</dbReference>
<dbReference type="EMBL" id="FZOD01000002">
    <property type="protein sequence ID" value="SNR99281.1"/>
    <property type="molecule type" value="Genomic_DNA"/>
</dbReference>
<evidence type="ECO:0000313" key="4">
    <source>
        <dbReference type="Proteomes" id="UP000198282"/>
    </source>
</evidence>
<feature type="domain" description="Creatinase N-terminal" evidence="2">
    <location>
        <begin position="49"/>
        <end position="180"/>
    </location>
</feature>
<dbReference type="InterPro" id="IPR036005">
    <property type="entry name" value="Creatinase/aminopeptidase-like"/>
</dbReference>
<name>A0A239AVB3_9ACTN</name>
<feature type="domain" description="Peptidase M24" evidence="1">
    <location>
        <begin position="189"/>
        <end position="391"/>
    </location>
</feature>
<dbReference type="Pfam" id="PF00557">
    <property type="entry name" value="Peptidase_M24"/>
    <property type="match status" value="1"/>
</dbReference>
<dbReference type="InterPro" id="IPR029149">
    <property type="entry name" value="Creatin/AminoP/Spt16_N"/>
</dbReference>
<keyword evidence="3" id="KW-0031">Aminopeptidase</keyword>
<dbReference type="Pfam" id="PF01321">
    <property type="entry name" value="Creatinase_N"/>
    <property type="match status" value="1"/>
</dbReference>
<dbReference type="PANTHER" id="PTHR46112">
    <property type="entry name" value="AMINOPEPTIDASE"/>
    <property type="match status" value="1"/>
</dbReference>
<dbReference type="SUPFAM" id="SSF55920">
    <property type="entry name" value="Creatinase/aminopeptidase"/>
    <property type="match status" value="1"/>
</dbReference>
<dbReference type="AlphaFoldDB" id="A0A239AVB3"/>
<evidence type="ECO:0000259" key="2">
    <source>
        <dbReference type="Pfam" id="PF01321"/>
    </source>
</evidence>